<feature type="compositionally biased region" description="Low complexity" evidence="6">
    <location>
        <begin position="36"/>
        <end position="48"/>
    </location>
</feature>
<feature type="domain" description="Elongation factor 1 beta central acidic region eukaryote" evidence="8">
    <location>
        <begin position="530"/>
        <end position="556"/>
    </location>
</feature>
<proteinExistence type="inferred from homology"/>
<dbReference type="GO" id="GO:0003746">
    <property type="term" value="F:translation elongation factor activity"/>
    <property type="evidence" value="ECO:0007669"/>
    <property type="project" value="UniProtKB-KW"/>
</dbReference>
<reference evidence="10" key="1">
    <citation type="submission" date="2025-08" db="UniProtKB">
        <authorList>
            <consortium name="RefSeq"/>
        </authorList>
    </citation>
    <scope>IDENTIFICATION</scope>
</reference>
<dbReference type="InterPro" id="IPR049720">
    <property type="entry name" value="EF1B_bsu/dsu"/>
</dbReference>
<dbReference type="PANTHER" id="PTHR11595:SF26">
    <property type="entry name" value="ELONGATION FACTOR 1-DELTA"/>
    <property type="match status" value="1"/>
</dbReference>
<evidence type="ECO:0000313" key="10">
    <source>
        <dbReference type="RefSeq" id="XP_014652741.1"/>
    </source>
</evidence>
<feature type="domain" description="Translation elongation factor EF1B beta/delta subunit guanine nucleotide exchange" evidence="7">
    <location>
        <begin position="565"/>
        <end position="651"/>
    </location>
</feature>
<comment type="similarity">
    <text evidence="1 5">Belongs to the EF-1-beta/EF-1-delta family.</text>
</comment>
<evidence type="ECO:0000259" key="7">
    <source>
        <dbReference type="SMART" id="SM00888"/>
    </source>
</evidence>
<feature type="compositionally biased region" description="Basic and acidic residues" evidence="6">
    <location>
        <begin position="257"/>
        <end position="268"/>
    </location>
</feature>
<dbReference type="InterPro" id="IPR014038">
    <property type="entry name" value="EF1B_bsu/dsu_GNE"/>
</dbReference>
<gene>
    <name evidence="10" type="primary">LOC101396422</name>
</gene>
<sequence length="651" mass="72132">MRSVKTSCGLETVWEDKQKYGEAERRFYEHEATRAAAAAQELIAEAPAMNGPGQEATEEAEEVEAPDSSSRGDPGNKPLQKKRKRSPKSWLGHVDPSLVGLSADHVWLDKPLFDQAESSYRQRLADAAAKATWLPALAPRGPCTHGSQVACHHVTWGIWINKSSFDQAERAFVEWSQALLLATEGSGRQGAPNTGQREATPDLALAHRPSLLGNGQPPLGSLQALVREVWLEKPRYDAAERCFYEALFDGHPPGKVRLQERASQADHARRGRRDRRGRNAVGSKRAGPRRADGEAPSALPYWYFLHRDAEAPWLSKPAYDSAECRHHAAEALRVAWRLEAASLAHRPGVWSGLSMSGLRPKKMATNFLVHEKIWFDKFKYDDAERKFYEQMNGPVAGSSRQTQFFLHCLQENGASVILRDIARARENIQKSLAGSSGPGASSGPGGDHSELVIRIANLEVENQSLRGVVQDLQQAVSRLEARLSALEKSSPAHRATAPQTQHVSPMRQVEPPTKKAATAAEDDEDDDIDLFGSDEEEDKEAARLREERLRQYAEKKAKKPALVAKSSILLDVKPWDDETDMAQLEACVRSIQLDGLTWGASKLVPVGYGIRKLQIQCVVEDDKVGTDLLEEEITKFEEHVQSVDIAAFNKI</sequence>
<dbReference type="PROSITE" id="PS00824">
    <property type="entry name" value="EF1BD_1"/>
    <property type="match status" value="1"/>
</dbReference>
<keyword evidence="3 5" id="KW-0648">Protein biosynthesis</keyword>
<evidence type="ECO:0000256" key="5">
    <source>
        <dbReference type="RuleBase" id="RU003791"/>
    </source>
</evidence>
<dbReference type="Gene3D" id="3.30.70.60">
    <property type="match status" value="1"/>
</dbReference>
<evidence type="ECO:0000256" key="2">
    <source>
        <dbReference type="ARBA" id="ARBA00022768"/>
    </source>
</evidence>
<organism evidence="9 10">
    <name type="scientific">Ceratotherium simum simum</name>
    <name type="common">Southern white rhinoceros</name>
    <dbReference type="NCBI Taxonomy" id="73337"/>
    <lineage>
        <taxon>Eukaryota</taxon>
        <taxon>Metazoa</taxon>
        <taxon>Chordata</taxon>
        <taxon>Craniata</taxon>
        <taxon>Vertebrata</taxon>
        <taxon>Euteleostomi</taxon>
        <taxon>Mammalia</taxon>
        <taxon>Eutheria</taxon>
        <taxon>Laurasiatheria</taxon>
        <taxon>Perissodactyla</taxon>
        <taxon>Rhinocerotidae</taxon>
        <taxon>Ceratotherium</taxon>
    </lineage>
</organism>
<feature type="compositionally biased region" description="Acidic residues" evidence="6">
    <location>
        <begin position="56"/>
        <end position="65"/>
    </location>
</feature>
<evidence type="ECO:0000256" key="4">
    <source>
        <dbReference type="ARBA" id="ARBA00039378"/>
    </source>
</evidence>
<protein>
    <recommendedName>
        <fullName evidence="4">Elongation factor 1-delta</fullName>
    </recommendedName>
</protein>
<dbReference type="SMART" id="SM00888">
    <property type="entry name" value="EF1_GNE"/>
    <property type="match status" value="1"/>
</dbReference>
<accession>A0ABM1DLR0</accession>
<evidence type="ECO:0000256" key="1">
    <source>
        <dbReference type="ARBA" id="ARBA00007411"/>
    </source>
</evidence>
<feature type="compositionally biased region" description="Basic residues" evidence="6">
    <location>
        <begin position="269"/>
        <end position="278"/>
    </location>
</feature>
<keyword evidence="9" id="KW-1185">Reference proteome</keyword>
<evidence type="ECO:0000256" key="6">
    <source>
        <dbReference type="SAM" id="MobiDB-lite"/>
    </source>
</evidence>
<feature type="compositionally biased region" description="Acidic residues" evidence="6">
    <location>
        <begin position="520"/>
        <end position="539"/>
    </location>
</feature>
<dbReference type="SMART" id="SM01182">
    <property type="entry name" value="EF-1_beta_acid"/>
    <property type="match status" value="1"/>
</dbReference>
<evidence type="ECO:0000256" key="3">
    <source>
        <dbReference type="ARBA" id="ARBA00022917"/>
    </source>
</evidence>
<evidence type="ECO:0000313" key="9">
    <source>
        <dbReference type="Proteomes" id="UP000694910"/>
    </source>
</evidence>
<keyword evidence="2 5" id="KW-0251">Elongation factor</keyword>
<name>A0ABM1DLR0_CERSS</name>
<dbReference type="PANTHER" id="PTHR11595">
    <property type="entry name" value="EF-HAND AND COILED-COIL DOMAIN-CONTAINING FAMILY MEMBER"/>
    <property type="match status" value="1"/>
</dbReference>
<feature type="region of interest" description="Disordered" evidence="6">
    <location>
        <begin position="36"/>
        <end position="90"/>
    </location>
</feature>
<dbReference type="Pfam" id="PF10587">
    <property type="entry name" value="EF-1_beta_acid"/>
    <property type="match status" value="1"/>
</dbReference>
<dbReference type="InterPro" id="IPR001326">
    <property type="entry name" value="Transl_elong_EF1B_B/D_CS"/>
</dbReference>
<dbReference type="PROSITE" id="PS00825">
    <property type="entry name" value="EF1BD_2"/>
    <property type="match status" value="1"/>
</dbReference>
<evidence type="ECO:0000259" key="8">
    <source>
        <dbReference type="SMART" id="SM01182"/>
    </source>
</evidence>
<dbReference type="SUPFAM" id="SSF54984">
    <property type="entry name" value="eEF-1beta-like"/>
    <property type="match status" value="1"/>
</dbReference>
<dbReference type="GeneID" id="101396422"/>
<dbReference type="Proteomes" id="UP000694910">
    <property type="component" value="Unplaced"/>
</dbReference>
<dbReference type="RefSeq" id="XP_014652741.1">
    <property type="nucleotide sequence ID" value="XM_014797255.1"/>
</dbReference>
<dbReference type="InterPro" id="IPR036219">
    <property type="entry name" value="eEF-1beta-like_sf"/>
</dbReference>
<dbReference type="InterPro" id="IPR014717">
    <property type="entry name" value="Transl_elong_EF1B/ribsomal_bS6"/>
</dbReference>
<dbReference type="Pfam" id="PF00736">
    <property type="entry name" value="EF1_GNE"/>
    <property type="match status" value="1"/>
</dbReference>
<feature type="region of interest" description="Disordered" evidence="6">
    <location>
        <begin position="255"/>
        <end position="293"/>
    </location>
</feature>
<dbReference type="InterPro" id="IPR018940">
    <property type="entry name" value="EF-1_beta_acid_region_euk"/>
</dbReference>
<dbReference type="CDD" id="cd00292">
    <property type="entry name" value="EF1B"/>
    <property type="match status" value="1"/>
</dbReference>
<feature type="region of interest" description="Disordered" evidence="6">
    <location>
        <begin position="486"/>
        <end position="542"/>
    </location>
</feature>